<feature type="region of interest" description="Disordered" evidence="1">
    <location>
        <begin position="1"/>
        <end position="21"/>
    </location>
</feature>
<protein>
    <submittedName>
        <fullName evidence="2">Uncharacterized protein</fullName>
    </submittedName>
</protein>
<organism evidence="2">
    <name type="scientific">Tanacetum cinerariifolium</name>
    <name type="common">Dalmatian daisy</name>
    <name type="synonym">Chrysanthemum cinerariifolium</name>
    <dbReference type="NCBI Taxonomy" id="118510"/>
    <lineage>
        <taxon>Eukaryota</taxon>
        <taxon>Viridiplantae</taxon>
        <taxon>Streptophyta</taxon>
        <taxon>Embryophyta</taxon>
        <taxon>Tracheophyta</taxon>
        <taxon>Spermatophyta</taxon>
        <taxon>Magnoliopsida</taxon>
        <taxon>eudicotyledons</taxon>
        <taxon>Gunneridae</taxon>
        <taxon>Pentapetalae</taxon>
        <taxon>asterids</taxon>
        <taxon>campanulids</taxon>
        <taxon>Asterales</taxon>
        <taxon>Asteraceae</taxon>
        <taxon>Asteroideae</taxon>
        <taxon>Anthemideae</taxon>
        <taxon>Anthemidinae</taxon>
        <taxon>Tanacetum</taxon>
    </lineage>
</organism>
<reference evidence="2" key="1">
    <citation type="journal article" date="2019" name="Sci. Rep.">
        <title>Draft genome of Tanacetum cinerariifolium, the natural source of mosquito coil.</title>
        <authorList>
            <person name="Yamashiro T."/>
            <person name="Shiraishi A."/>
            <person name="Satake H."/>
            <person name="Nakayama K."/>
        </authorList>
    </citation>
    <scope>NUCLEOTIDE SEQUENCE</scope>
</reference>
<dbReference type="EMBL" id="BKCJ011700779">
    <property type="protein sequence ID" value="GFD47495.1"/>
    <property type="molecule type" value="Genomic_DNA"/>
</dbReference>
<dbReference type="AlphaFoldDB" id="A0A699WIK6"/>
<feature type="non-terminal residue" evidence="2">
    <location>
        <position position="1"/>
    </location>
</feature>
<evidence type="ECO:0000256" key="1">
    <source>
        <dbReference type="SAM" id="MobiDB-lite"/>
    </source>
</evidence>
<gene>
    <name evidence="2" type="ORF">Tci_919464</name>
</gene>
<sequence length="38" mass="4224">GDQNISPPKITKTQNCSNMIIPEADSSHKLLDEIDEKL</sequence>
<comment type="caution">
    <text evidence="2">The sequence shown here is derived from an EMBL/GenBank/DDBJ whole genome shotgun (WGS) entry which is preliminary data.</text>
</comment>
<name>A0A699WIK6_TANCI</name>
<proteinExistence type="predicted"/>
<feature type="compositionally biased region" description="Polar residues" evidence="1">
    <location>
        <begin position="1"/>
        <end position="18"/>
    </location>
</feature>
<evidence type="ECO:0000313" key="2">
    <source>
        <dbReference type="EMBL" id="GFD47495.1"/>
    </source>
</evidence>
<accession>A0A699WIK6</accession>